<reference evidence="7" key="1">
    <citation type="journal article" date="2019" name="Int. J. Syst. Evol. Microbiol.">
        <title>The Global Catalogue of Microorganisms (GCM) 10K type strain sequencing project: providing services to taxonomists for standard genome sequencing and annotation.</title>
        <authorList>
            <consortium name="The Broad Institute Genomics Platform"/>
            <consortium name="The Broad Institute Genome Sequencing Center for Infectious Disease"/>
            <person name="Wu L."/>
            <person name="Ma J."/>
        </authorList>
    </citation>
    <scope>NUCLEOTIDE SEQUENCE [LARGE SCALE GENOMIC DNA]</scope>
    <source>
        <strain evidence="7">CGMCC 1.3240</strain>
    </source>
</reference>
<keyword evidence="3" id="KW-0804">Transcription</keyword>
<dbReference type="Gene3D" id="1.10.357.10">
    <property type="entry name" value="Tetracycline Repressor, domain 2"/>
    <property type="match status" value="1"/>
</dbReference>
<organism evidence="6 7">
    <name type="scientific">Paenibacillus solisilvae</name>
    <dbReference type="NCBI Taxonomy" id="2486751"/>
    <lineage>
        <taxon>Bacteria</taxon>
        <taxon>Bacillati</taxon>
        <taxon>Bacillota</taxon>
        <taxon>Bacilli</taxon>
        <taxon>Bacillales</taxon>
        <taxon>Paenibacillaceae</taxon>
        <taxon>Paenibacillus</taxon>
    </lineage>
</organism>
<keyword evidence="2 4" id="KW-0238">DNA-binding</keyword>
<dbReference type="InterPro" id="IPR023772">
    <property type="entry name" value="DNA-bd_HTH_TetR-type_CS"/>
</dbReference>
<evidence type="ECO:0000259" key="5">
    <source>
        <dbReference type="PROSITE" id="PS50977"/>
    </source>
</evidence>
<feature type="domain" description="HTH tetR-type" evidence="5">
    <location>
        <begin position="8"/>
        <end position="68"/>
    </location>
</feature>
<accession>A0ABW0VVQ7</accession>
<evidence type="ECO:0000313" key="7">
    <source>
        <dbReference type="Proteomes" id="UP001596047"/>
    </source>
</evidence>
<dbReference type="EMBL" id="JBHSOW010000015">
    <property type="protein sequence ID" value="MFC5648166.1"/>
    <property type="molecule type" value="Genomic_DNA"/>
</dbReference>
<dbReference type="RefSeq" id="WP_379186623.1">
    <property type="nucleotide sequence ID" value="NZ_JBHSOW010000015.1"/>
</dbReference>
<dbReference type="PROSITE" id="PS50977">
    <property type="entry name" value="HTH_TETR_2"/>
    <property type="match status" value="1"/>
</dbReference>
<evidence type="ECO:0000256" key="2">
    <source>
        <dbReference type="ARBA" id="ARBA00023125"/>
    </source>
</evidence>
<dbReference type="SUPFAM" id="SSF48498">
    <property type="entry name" value="Tetracyclin repressor-like, C-terminal domain"/>
    <property type="match status" value="1"/>
</dbReference>
<dbReference type="SUPFAM" id="SSF46689">
    <property type="entry name" value="Homeodomain-like"/>
    <property type="match status" value="1"/>
</dbReference>
<keyword evidence="1" id="KW-0805">Transcription regulation</keyword>
<keyword evidence="7" id="KW-1185">Reference proteome</keyword>
<evidence type="ECO:0000313" key="6">
    <source>
        <dbReference type="EMBL" id="MFC5648166.1"/>
    </source>
</evidence>
<gene>
    <name evidence="6" type="ORF">ACFPYJ_03360</name>
</gene>
<dbReference type="Pfam" id="PF00440">
    <property type="entry name" value="TetR_N"/>
    <property type="match status" value="1"/>
</dbReference>
<evidence type="ECO:0000256" key="4">
    <source>
        <dbReference type="PROSITE-ProRule" id="PRU00335"/>
    </source>
</evidence>
<name>A0ABW0VVQ7_9BACL</name>
<comment type="caution">
    <text evidence="6">The sequence shown here is derived from an EMBL/GenBank/DDBJ whole genome shotgun (WGS) entry which is preliminary data.</text>
</comment>
<dbReference type="InterPro" id="IPR050109">
    <property type="entry name" value="HTH-type_TetR-like_transc_reg"/>
</dbReference>
<dbReference type="InterPro" id="IPR009057">
    <property type="entry name" value="Homeodomain-like_sf"/>
</dbReference>
<dbReference type="Pfam" id="PF08359">
    <property type="entry name" value="TetR_C_4"/>
    <property type="match status" value="1"/>
</dbReference>
<dbReference type="PANTHER" id="PTHR30055">
    <property type="entry name" value="HTH-TYPE TRANSCRIPTIONAL REGULATOR RUTR"/>
    <property type="match status" value="1"/>
</dbReference>
<feature type="DNA-binding region" description="H-T-H motif" evidence="4">
    <location>
        <begin position="31"/>
        <end position="50"/>
    </location>
</feature>
<evidence type="ECO:0000256" key="1">
    <source>
        <dbReference type="ARBA" id="ARBA00023015"/>
    </source>
</evidence>
<proteinExistence type="predicted"/>
<dbReference type="InterPro" id="IPR001647">
    <property type="entry name" value="HTH_TetR"/>
</dbReference>
<sequence>MKREQKKEQTRIRIKEAALSLFAEQGFETTTIEQIAKLAGVAKGTFFNYFTSKDELICDLQGVFVMNEIVKLKDKPGPLIPRMQVVVFSLVQQFPLNKPVTRALFQAIFRSGPALERHNKLLNELMNVLIPLIEQGQENGELRKDMPAAMIAQLSLQTYFGALIVWSMDDQDDPITDQMALTFDLFFKGITVQ</sequence>
<evidence type="ECO:0000256" key="3">
    <source>
        <dbReference type="ARBA" id="ARBA00023163"/>
    </source>
</evidence>
<dbReference type="InterPro" id="IPR013570">
    <property type="entry name" value="Tscrpt_reg_YsiA_C"/>
</dbReference>
<dbReference type="InterPro" id="IPR036271">
    <property type="entry name" value="Tet_transcr_reg_TetR-rel_C_sf"/>
</dbReference>
<dbReference type="PANTHER" id="PTHR30055:SF234">
    <property type="entry name" value="HTH-TYPE TRANSCRIPTIONAL REGULATOR BETI"/>
    <property type="match status" value="1"/>
</dbReference>
<protein>
    <submittedName>
        <fullName evidence="6">TetR/AcrR family transcriptional regulator</fullName>
    </submittedName>
</protein>
<dbReference type="PRINTS" id="PR00455">
    <property type="entry name" value="HTHTETR"/>
</dbReference>
<dbReference type="PROSITE" id="PS01081">
    <property type="entry name" value="HTH_TETR_1"/>
    <property type="match status" value="1"/>
</dbReference>
<dbReference type="Proteomes" id="UP001596047">
    <property type="component" value="Unassembled WGS sequence"/>
</dbReference>